<dbReference type="EMBL" id="PGTS01000006">
    <property type="protein sequence ID" value="PKR48177.1"/>
    <property type="molecule type" value="Genomic_DNA"/>
</dbReference>
<sequence>MNFPQSSDAIPLIGTTLGGVVVGVFAANGFTAFRCGLEWETLAAGALGLVGGLLAYRAATTQQRAIEERNAFSFGVRTDSQRKQGIAAINEVLQTRFDGNFYSAAGTFLRNAVPEIQKALVGNEPLPRDLAKMVARTSHLLIAIVAHIEAVEKRRAAIPTIANTPCDRTSDAPRLRENFERLISCLHEMDEYFRFPHEHLLGSSS</sequence>
<keyword evidence="1" id="KW-1133">Transmembrane helix</keyword>
<feature type="transmembrane region" description="Helical" evidence="1">
    <location>
        <begin position="39"/>
        <end position="59"/>
    </location>
</feature>
<gene>
    <name evidence="2" type="ORF">CU041_15810</name>
</gene>
<name>A0ABX4R4Z7_9PROT</name>
<protein>
    <submittedName>
        <fullName evidence="2">Uncharacterized protein</fullName>
    </submittedName>
</protein>
<dbReference type="Proteomes" id="UP000233365">
    <property type="component" value="Unassembled WGS sequence"/>
</dbReference>
<organism evidence="2 3">
    <name type="scientific">Thalassospira povalilytica</name>
    <dbReference type="NCBI Taxonomy" id="732237"/>
    <lineage>
        <taxon>Bacteria</taxon>
        <taxon>Pseudomonadati</taxon>
        <taxon>Pseudomonadota</taxon>
        <taxon>Alphaproteobacteria</taxon>
        <taxon>Rhodospirillales</taxon>
        <taxon>Thalassospiraceae</taxon>
        <taxon>Thalassospira</taxon>
    </lineage>
</organism>
<keyword evidence="3" id="KW-1185">Reference proteome</keyword>
<reference evidence="2 3" key="1">
    <citation type="submission" date="2017-11" db="EMBL/GenBank/DDBJ databases">
        <title>Biodiversity and function of Thalassospira species in the particle-attached aromatic-hydrocarbon-degrading consortia from the surface seawater of the China South Sea.</title>
        <authorList>
            <person name="Dong C."/>
            <person name="Liu R."/>
            <person name="Shao Z."/>
        </authorList>
    </citation>
    <scope>NUCLEOTIDE SEQUENCE [LARGE SCALE GENOMIC DNA]</scope>
    <source>
        <strain evidence="2 3">139Z-12</strain>
    </source>
</reference>
<accession>A0ABX4R4Z7</accession>
<evidence type="ECO:0000313" key="3">
    <source>
        <dbReference type="Proteomes" id="UP000233365"/>
    </source>
</evidence>
<proteinExistence type="predicted"/>
<comment type="caution">
    <text evidence="2">The sequence shown here is derived from an EMBL/GenBank/DDBJ whole genome shotgun (WGS) entry which is preliminary data.</text>
</comment>
<dbReference type="RefSeq" id="WP_101247647.1">
    <property type="nucleotide sequence ID" value="NZ_PGTS01000006.1"/>
</dbReference>
<keyword evidence="1" id="KW-0472">Membrane</keyword>
<evidence type="ECO:0000256" key="1">
    <source>
        <dbReference type="SAM" id="Phobius"/>
    </source>
</evidence>
<feature type="transmembrane region" description="Helical" evidence="1">
    <location>
        <begin position="12"/>
        <end position="33"/>
    </location>
</feature>
<keyword evidence="1" id="KW-0812">Transmembrane</keyword>
<evidence type="ECO:0000313" key="2">
    <source>
        <dbReference type="EMBL" id="PKR48177.1"/>
    </source>
</evidence>